<proteinExistence type="inferred from homology"/>
<dbReference type="SUPFAM" id="SSF53850">
    <property type="entry name" value="Periplasmic binding protein-like II"/>
    <property type="match status" value="1"/>
</dbReference>
<evidence type="ECO:0000313" key="4">
    <source>
        <dbReference type="Proteomes" id="UP000198284"/>
    </source>
</evidence>
<dbReference type="PIRSF" id="PIRSF017082">
    <property type="entry name" value="YflP"/>
    <property type="match status" value="1"/>
</dbReference>
<dbReference type="OrthoDB" id="8678477at2"/>
<accession>A0A239JN69</accession>
<sequence>MKLQFSVTSLVVAGLMTTCMVAPALAQNYPSKPIKLIVPFPPGGTTDLVARIVGEHLGRELGQPVIVDNRAGAGGSIGAAAISKSEPDGYTLGIATVSTHAVNPACNPKVGYDPTKDFAPVTNIARSPNVLAVNLNFPAQDYKQFIDVVRKNPAKFSYASSGTCGLAHMMGEQFKVSTGTYILHVPYRGVGPALNDVLGGQVQIIFDNVPSSLPHIQGGKLRPIAVAWNKRLDAMPTVPTFSELGLQSVNDPAWYGLVAPPKTPAEIVKKLNAAVVKVLNLPEVKERLKAGGSEAVGNSPEAFNTEIQTEYNKMKDLVKKQGIKLDAS</sequence>
<evidence type="ECO:0000313" key="3">
    <source>
        <dbReference type="EMBL" id="SNT07341.1"/>
    </source>
</evidence>
<dbReference type="RefSeq" id="WP_089400533.1">
    <property type="nucleotide sequence ID" value="NZ_FZOT01000013.1"/>
</dbReference>
<dbReference type="EMBL" id="FZOT01000013">
    <property type="protein sequence ID" value="SNT07341.1"/>
    <property type="molecule type" value="Genomic_DNA"/>
</dbReference>
<gene>
    <name evidence="3" type="ORF">SAMN06265795_11327</name>
</gene>
<keyword evidence="4" id="KW-1185">Reference proteome</keyword>
<dbReference type="Gene3D" id="3.40.190.150">
    <property type="entry name" value="Bordetella uptake gene, domain 1"/>
    <property type="match status" value="1"/>
</dbReference>
<keyword evidence="2" id="KW-0732">Signal</keyword>
<evidence type="ECO:0000256" key="2">
    <source>
        <dbReference type="SAM" id="SignalP"/>
    </source>
</evidence>
<feature type="chain" id="PRO_5013303293" evidence="2">
    <location>
        <begin position="27"/>
        <end position="328"/>
    </location>
</feature>
<dbReference type="Proteomes" id="UP000198284">
    <property type="component" value="Unassembled WGS sequence"/>
</dbReference>
<name>A0A239JN69_9BURK</name>
<dbReference type="PANTHER" id="PTHR42928:SF5">
    <property type="entry name" value="BLR1237 PROTEIN"/>
    <property type="match status" value="1"/>
</dbReference>
<dbReference type="PANTHER" id="PTHR42928">
    <property type="entry name" value="TRICARBOXYLATE-BINDING PROTEIN"/>
    <property type="match status" value="1"/>
</dbReference>
<dbReference type="CDD" id="cd13577">
    <property type="entry name" value="PBP2_BugE_Glu"/>
    <property type="match status" value="1"/>
</dbReference>
<dbReference type="InterPro" id="IPR005064">
    <property type="entry name" value="BUG"/>
</dbReference>
<feature type="signal peptide" evidence="2">
    <location>
        <begin position="1"/>
        <end position="26"/>
    </location>
</feature>
<organism evidence="3 4">
    <name type="scientific">Noviherbaspirillum humi</name>
    <dbReference type="NCBI Taxonomy" id="1688639"/>
    <lineage>
        <taxon>Bacteria</taxon>
        <taxon>Pseudomonadati</taxon>
        <taxon>Pseudomonadota</taxon>
        <taxon>Betaproteobacteria</taxon>
        <taxon>Burkholderiales</taxon>
        <taxon>Oxalobacteraceae</taxon>
        <taxon>Noviherbaspirillum</taxon>
    </lineage>
</organism>
<dbReference type="Pfam" id="PF03401">
    <property type="entry name" value="TctC"/>
    <property type="match status" value="1"/>
</dbReference>
<keyword evidence="3" id="KW-0675">Receptor</keyword>
<protein>
    <submittedName>
        <fullName evidence="3">Tripartite-type tricarboxylate transporter, receptor component TctC</fullName>
    </submittedName>
</protein>
<evidence type="ECO:0000256" key="1">
    <source>
        <dbReference type="ARBA" id="ARBA00006987"/>
    </source>
</evidence>
<dbReference type="Gene3D" id="3.40.190.10">
    <property type="entry name" value="Periplasmic binding protein-like II"/>
    <property type="match status" value="1"/>
</dbReference>
<dbReference type="AlphaFoldDB" id="A0A239JN69"/>
<dbReference type="InterPro" id="IPR042100">
    <property type="entry name" value="Bug_dom1"/>
</dbReference>
<reference evidence="3 4" key="1">
    <citation type="submission" date="2017-06" db="EMBL/GenBank/DDBJ databases">
        <authorList>
            <person name="Kim H.J."/>
            <person name="Triplett B.A."/>
        </authorList>
    </citation>
    <scope>NUCLEOTIDE SEQUENCE [LARGE SCALE GENOMIC DNA]</scope>
    <source>
        <strain evidence="3 4">U15</strain>
    </source>
</reference>
<comment type="similarity">
    <text evidence="1">Belongs to the UPF0065 (bug) family.</text>
</comment>